<keyword evidence="4" id="KW-1185">Reference proteome</keyword>
<dbReference type="InterPro" id="IPR023631">
    <property type="entry name" value="Amidase_dom"/>
</dbReference>
<comment type="caution">
    <text evidence="3">The sequence shown here is derived from an EMBL/GenBank/DDBJ whole genome shotgun (WGS) entry which is preliminary data.</text>
</comment>
<accession>A0ABU0H6B6</accession>
<dbReference type="RefSeq" id="WP_266347991.1">
    <property type="nucleotide sequence ID" value="NZ_JAPKNG010000002.1"/>
</dbReference>
<dbReference type="PANTHER" id="PTHR11895:SF7">
    <property type="entry name" value="GLUTAMYL-TRNA(GLN) AMIDOTRANSFERASE SUBUNIT A, MITOCHONDRIAL"/>
    <property type="match status" value="1"/>
</dbReference>
<evidence type="ECO:0000313" key="3">
    <source>
        <dbReference type="EMBL" id="MDQ0437054.1"/>
    </source>
</evidence>
<dbReference type="SUPFAM" id="SSF75304">
    <property type="entry name" value="Amidase signature (AS) enzymes"/>
    <property type="match status" value="1"/>
</dbReference>
<evidence type="ECO:0000259" key="2">
    <source>
        <dbReference type="Pfam" id="PF01425"/>
    </source>
</evidence>
<dbReference type="EMBL" id="JAUSVO010000002">
    <property type="protein sequence ID" value="MDQ0437054.1"/>
    <property type="molecule type" value="Genomic_DNA"/>
</dbReference>
<dbReference type="PANTHER" id="PTHR11895">
    <property type="entry name" value="TRANSAMIDASE"/>
    <property type="match status" value="1"/>
</dbReference>
<evidence type="ECO:0000256" key="1">
    <source>
        <dbReference type="ARBA" id="ARBA00009199"/>
    </source>
</evidence>
<dbReference type="Gene3D" id="3.90.1300.10">
    <property type="entry name" value="Amidase signature (AS) domain"/>
    <property type="match status" value="1"/>
</dbReference>
<evidence type="ECO:0000313" key="4">
    <source>
        <dbReference type="Proteomes" id="UP001241603"/>
    </source>
</evidence>
<dbReference type="InterPro" id="IPR036928">
    <property type="entry name" value="AS_sf"/>
</dbReference>
<feature type="domain" description="Amidase" evidence="2">
    <location>
        <begin position="32"/>
        <end position="420"/>
    </location>
</feature>
<comment type="similarity">
    <text evidence="1">Belongs to the amidase family.</text>
</comment>
<protein>
    <submittedName>
        <fullName evidence="3">Asp-tRNA(Asn)/Glu-tRNA(Gln) amidotransferase A subunit family amidase</fullName>
    </submittedName>
</protein>
<gene>
    <name evidence="3" type="ORF">QO014_001439</name>
</gene>
<dbReference type="InterPro" id="IPR000120">
    <property type="entry name" value="Amidase"/>
</dbReference>
<proteinExistence type="inferred from homology"/>
<dbReference type="Pfam" id="PF01425">
    <property type="entry name" value="Amidase"/>
    <property type="match status" value="1"/>
</dbReference>
<reference evidence="3 4" key="1">
    <citation type="submission" date="2023-07" db="EMBL/GenBank/DDBJ databases">
        <title>Genomic Encyclopedia of Type Strains, Phase IV (KMG-IV): sequencing the most valuable type-strain genomes for metagenomic binning, comparative biology and taxonomic classification.</title>
        <authorList>
            <person name="Goeker M."/>
        </authorList>
    </citation>
    <scope>NUCLEOTIDE SEQUENCE [LARGE SCALE GENOMIC DNA]</scope>
    <source>
        <strain evidence="3 4">B6-8</strain>
    </source>
</reference>
<name>A0ABU0H6B6_9HYPH</name>
<organism evidence="3 4">
    <name type="scientific">Kaistia dalseonensis</name>
    <dbReference type="NCBI Taxonomy" id="410840"/>
    <lineage>
        <taxon>Bacteria</taxon>
        <taxon>Pseudomonadati</taxon>
        <taxon>Pseudomonadota</taxon>
        <taxon>Alphaproteobacteria</taxon>
        <taxon>Hyphomicrobiales</taxon>
        <taxon>Kaistiaceae</taxon>
        <taxon>Kaistia</taxon>
    </lineage>
</organism>
<sequence length="438" mass="46237">MPTTTPSEGLHRLTATAAAAAIAAGELTSEALARALLDRIAARDPALKAWSFVDRDAVLRTARELDRSPSKGPLHGVPIGIKDMIDTADMPTQHNSPIYVAHQPSLDAACVETLRAAGALIIGKTETLEFAAAGRYAPTGNPHDLSRSPGGSSSGSAAAVADFQVPLALGTQTGGSTIRPASFCGAFALKPTWGAVSREGAKFYSVTFDTIGWYARSVEDLDLLAEVYGIVDDAPPRTGPLAGRRIGYCLPFPDATSADSREAVLAAVRHMRAEGAEVVEIALPSVFATLNDVHRVILFSEGRSAFLNLYRAHFGALHEDFRHRTENRDGFSRADLVRAYDTAASCRVAFEEIASSFDAILAPSAPGVAPPGRWHGDPGQNQIWTLLHAPVVNVPGFFGANGLPVGVSLTGPRFFDRQVLAVAAALASSLPETVREPA</sequence>
<dbReference type="Proteomes" id="UP001241603">
    <property type="component" value="Unassembled WGS sequence"/>
</dbReference>